<dbReference type="Proteomes" id="UP000199397">
    <property type="component" value="Unassembled WGS sequence"/>
</dbReference>
<evidence type="ECO:0000256" key="1">
    <source>
        <dbReference type="SAM" id="Phobius"/>
    </source>
</evidence>
<dbReference type="AlphaFoldDB" id="A0A1H4G9Q6"/>
<dbReference type="EMBL" id="FNQP01000029">
    <property type="protein sequence ID" value="SEB05618.1"/>
    <property type="molecule type" value="Genomic_DNA"/>
</dbReference>
<keyword evidence="1" id="KW-0472">Membrane</keyword>
<sequence>MYVDAKDTTPWYKQPWPWLLMVMPATAVVAGLYTYSLAASGSSGLVVDDYYKVGKAINHSLAKGQQASALGLQGNLALNGTAVRLLLDHSEVQSQQPLVLKLFHATIPDRDQSVTLNYAGTGMWAGEIQALAAGKWHVHLLPLDERWRLEGVMPTAEATTLLLQPAQ</sequence>
<keyword evidence="3" id="KW-1185">Reference proteome</keyword>
<gene>
    <name evidence="2" type="ORF">SAMN05660964_03315</name>
</gene>
<keyword evidence="1" id="KW-1133">Transmembrane helix</keyword>
<reference evidence="2 3" key="1">
    <citation type="submission" date="2016-10" db="EMBL/GenBank/DDBJ databases">
        <authorList>
            <person name="de Groot N.N."/>
        </authorList>
    </citation>
    <scope>NUCLEOTIDE SEQUENCE [LARGE SCALE GENOMIC DNA]</scope>
    <source>
        <strain evidence="2 3">DSM 21228</strain>
    </source>
</reference>
<dbReference type="InterPro" id="IPR008620">
    <property type="entry name" value="FixH"/>
</dbReference>
<evidence type="ECO:0000313" key="2">
    <source>
        <dbReference type="EMBL" id="SEB05618.1"/>
    </source>
</evidence>
<evidence type="ECO:0000313" key="3">
    <source>
        <dbReference type="Proteomes" id="UP000199397"/>
    </source>
</evidence>
<name>A0A1H4G9Q6_9GAMM</name>
<organism evidence="2 3">
    <name type="scientific">Thiothrix caldifontis</name>
    <dbReference type="NCBI Taxonomy" id="525918"/>
    <lineage>
        <taxon>Bacteria</taxon>
        <taxon>Pseudomonadati</taxon>
        <taxon>Pseudomonadota</taxon>
        <taxon>Gammaproteobacteria</taxon>
        <taxon>Thiotrichales</taxon>
        <taxon>Thiotrichaceae</taxon>
        <taxon>Thiothrix</taxon>
    </lineage>
</organism>
<feature type="transmembrane region" description="Helical" evidence="1">
    <location>
        <begin position="16"/>
        <end position="35"/>
    </location>
</feature>
<protein>
    <recommendedName>
        <fullName evidence="4">Nitrogen fixation protein FixH</fullName>
    </recommendedName>
</protein>
<dbReference type="STRING" id="525918.SAMN05660964_03315"/>
<evidence type="ECO:0008006" key="4">
    <source>
        <dbReference type="Google" id="ProtNLM"/>
    </source>
</evidence>
<keyword evidence="1" id="KW-0812">Transmembrane</keyword>
<proteinExistence type="predicted"/>
<dbReference type="RefSeq" id="WP_093070417.1">
    <property type="nucleotide sequence ID" value="NZ_FNQP01000029.1"/>
</dbReference>
<dbReference type="OrthoDB" id="5295180at2"/>
<accession>A0A1H4G9Q6</accession>
<dbReference type="Pfam" id="PF05751">
    <property type="entry name" value="FixH"/>
    <property type="match status" value="1"/>
</dbReference>